<feature type="compositionally biased region" description="Low complexity" evidence="1">
    <location>
        <begin position="16"/>
        <end position="25"/>
    </location>
</feature>
<feature type="transmembrane region" description="Helical" evidence="2">
    <location>
        <begin position="151"/>
        <end position="172"/>
    </location>
</feature>
<dbReference type="eggNOG" id="ENOG5032RYR">
    <property type="taxonomic scope" value="Bacteria"/>
</dbReference>
<dbReference type="EMBL" id="CR555306">
    <property type="protein sequence ID" value="CAI06570.1"/>
    <property type="molecule type" value="Genomic_DNA"/>
</dbReference>
<feature type="transmembrane region" description="Helical" evidence="2">
    <location>
        <begin position="118"/>
        <end position="139"/>
    </location>
</feature>
<proteinExistence type="predicted"/>
<evidence type="ECO:0000313" key="3">
    <source>
        <dbReference type="EMBL" id="CAI06570.1"/>
    </source>
</evidence>
<dbReference type="KEGG" id="eba:ebA849"/>
<dbReference type="Proteomes" id="UP000006552">
    <property type="component" value="Chromosome"/>
</dbReference>
<sequence length="238" mass="25362">MAGPRRGTWVAYQRGAARPAPSRRLPSPHPFSGFNNGLLHDGHQPARRRTASSRRMRRPAARSAPCEAPEMKGPPGVGREPFAASREGAHTREKLRALAWLLDSSIRLPGGFRIGVEALIGLVPFLGDAVGVLLSGYIVREAARLGMPRSVLLCMIGNVAIEGIVGVVPILGDVFDAAWKANQRNVQLLEQHVDDPAATTRSSRRLVALVIAGLLVVMLIFATISALIVKAILAAVGG</sequence>
<dbReference type="STRING" id="76114.ebA849"/>
<feature type="region of interest" description="Disordered" evidence="1">
    <location>
        <begin position="1"/>
        <end position="78"/>
    </location>
</feature>
<evidence type="ECO:0000256" key="2">
    <source>
        <dbReference type="SAM" id="Phobius"/>
    </source>
</evidence>
<evidence type="ECO:0000313" key="4">
    <source>
        <dbReference type="Proteomes" id="UP000006552"/>
    </source>
</evidence>
<accession>Q5P7Z1</accession>
<feature type="compositionally biased region" description="Basic residues" evidence="1">
    <location>
        <begin position="45"/>
        <end position="60"/>
    </location>
</feature>
<gene>
    <name evidence="3" type="ORF">ebA849</name>
</gene>
<name>Q5P7Z1_AROAE</name>
<keyword evidence="2" id="KW-0472">Membrane</keyword>
<feature type="transmembrane region" description="Helical" evidence="2">
    <location>
        <begin position="206"/>
        <end position="233"/>
    </location>
</feature>
<keyword evidence="2" id="KW-1133">Transmembrane helix</keyword>
<keyword evidence="2" id="KW-0812">Transmembrane</keyword>
<dbReference type="PANTHER" id="PTHR35519:SF2">
    <property type="entry name" value="PH DOMAIN PROTEIN"/>
    <property type="match status" value="1"/>
</dbReference>
<organism evidence="3 4">
    <name type="scientific">Aromatoleum aromaticum (strain DSM 19018 / LMG 30748 / EbN1)</name>
    <name type="common">Azoarcus sp. (strain EbN1)</name>
    <dbReference type="NCBI Taxonomy" id="76114"/>
    <lineage>
        <taxon>Bacteria</taxon>
        <taxon>Pseudomonadati</taxon>
        <taxon>Pseudomonadota</taxon>
        <taxon>Betaproteobacteria</taxon>
        <taxon>Rhodocyclales</taxon>
        <taxon>Rhodocyclaceae</taxon>
        <taxon>Aromatoleum</taxon>
    </lineage>
</organism>
<dbReference type="PANTHER" id="PTHR35519">
    <property type="entry name" value="MEMBRANE PROTEINS"/>
    <property type="match status" value="1"/>
</dbReference>
<reference evidence="3 4" key="1">
    <citation type="journal article" date="2005" name="Arch. Microbiol.">
        <title>The genome sequence of an anaerobic aromatic-degrading denitrifying bacterium, strain EbN1.</title>
        <authorList>
            <person name="Rabus R."/>
            <person name="Kube M."/>
            <person name="Heider J."/>
            <person name="Beck A."/>
            <person name="Heitmann K."/>
            <person name="Widdel F."/>
            <person name="Reinhardt R."/>
        </authorList>
    </citation>
    <scope>NUCLEOTIDE SEQUENCE [LARGE SCALE GENOMIC DNA]</scope>
    <source>
        <strain evidence="3 4">EbN1</strain>
    </source>
</reference>
<dbReference type="InterPro" id="IPR025187">
    <property type="entry name" value="DUF4112"/>
</dbReference>
<dbReference type="HOGENOM" id="CLU_1163985_0_0_4"/>
<dbReference type="Pfam" id="PF13430">
    <property type="entry name" value="DUF4112"/>
    <property type="match status" value="1"/>
</dbReference>
<dbReference type="AlphaFoldDB" id="Q5P7Z1"/>
<evidence type="ECO:0000256" key="1">
    <source>
        <dbReference type="SAM" id="MobiDB-lite"/>
    </source>
</evidence>
<keyword evidence="4" id="KW-1185">Reference proteome</keyword>
<evidence type="ECO:0008006" key="5">
    <source>
        <dbReference type="Google" id="ProtNLM"/>
    </source>
</evidence>
<protein>
    <recommendedName>
        <fullName evidence="5">DUF4112 domain-containing protein</fullName>
    </recommendedName>
</protein>